<dbReference type="RefSeq" id="WP_058891412.1">
    <property type="nucleotide sequence ID" value="NZ_LQBL01000028.1"/>
</dbReference>
<dbReference type="Pfam" id="PF22507">
    <property type="entry name" value="DUF6994"/>
    <property type="match status" value="1"/>
</dbReference>
<evidence type="ECO:0000313" key="2">
    <source>
        <dbReference type="Proteomes" id="UP000054837"/>
    </source>
</evidence>
<protein>
    <submittedName>
        <fullName evidence="1">Uncharacterized protein</fullName>
    </submittedName>
</protein>
<dbReference type="OrthoDB" id="1664004at2"/>
<keyword evidence="2" id="KW-1185">Reference proteome</keyword>
<dbReference type="InterPro" id="IPR054263">
    <property type="entry name" value="DUF6994"/>
</dbReference>
<dbReference type="EMBL" id="LQBL01000028">
    <property type="protein sequence ID" value="KUG53404.1"/>
    <property type="molecule type" value="Genomic_DNA"/>
</dbReference>
<dbReference type="STRING" id="767452.AVL62_00980"/>
<comment type="caution">
    <text evidence="1">The sequence shown here is derived from an EMBL/GenBank/DDBJ whole genome shotgun (WGS) entry which is preliminary data.</text>
</comment>
<reference evidence="1 2" key="1">
    <citation type="submission" date="2015-12" db="EMBL/GenBank/DDBJ databases">
        <title>Serinicoccus chungangenesis strain CD08_5 genome sequencing and assembly.</title>
        <authorList>
            <person name="Chander A.M."/>
            <person name="Kaur G."/>
            <person name="Nair G.R."/>
            <person name="Dhawan D.K."/>
            <person name="Kochhar R.K."/>
            <person name="Mayilraj S."/>
            <person name="Bhadada S.K."/>
        </authorList>
    </citation>
    <scope>NUCLEOTIDE SEQUENCE [LARGE SCALE GENOMIC DNA]</scope>
    <source>
        <strain evidence="1 2">CD08_5</strain>
    </source>
</reference>
<evidence type="ECO:0000313" key="1">
    <source>
        <dbReference type="EMBL" id="KUG53404.1"/>
    </source>
</evidence>
<gene>
    <name evidence="1" type="ORF">AVL62_00980</name>
</gene>
<proteinExistence type="predicted"/>
<dbReference type="AlphaFoldDB" id="A0A0W8I5B7"/>
<dbReference type="Proteomes" id="UP000054837">
    <property type="component" value="Unassembled WGS sequence"/>
</dbReference>
<organism evidence="1 2">
    <name type="scientific">Serinicoccus chungangensis</name>
    <dbReference type="NCBI Taxonomy" id="767452"/>
    <lineage>
        <taxon>Bacteria</taxon>
        <taxon>Bacillati</taxon>
        <taxon>Actinomycetota</taxon>
        <taxon>Actinomycetes</taxon>
        <taxon>Micrococcales</taxon>
        <taxon>Ornithinimicrobiaceae</taxon>
        <taxon>Serinicoccus</taxon>
    </lineage>
</organism>
<sequence length="231" mass="26256">MSGIDTSVNFLSDTPAGKDADSFSPTLKRYHRVIWTKPLPSGQVFELQERPRAYLAYEAQDRTFFLASDAITTPLGGKAARIIEQIPEGQRPPHLGYTIGSSILFPGDRIGTKMTINGARGTHPRIADRFDLTLECIRRHYRSEGSPLGEVLDRYRDFFELFVDFDGYVEFWLLHDLLDAAGEIRFFHHFDDFRGAAVPKTVEDYLDYANASNDFIVARNGRIEDYVARLV</sequence>
<accession>A0A0W8I5B7</accession>
<name>A0A0W8I5B7_9MICO</name>